<keyword evidence="2" id="KW-1185">Reference proteome</keyword>
<evidence type="ECO:0008006" key="3">
    <source>
        <dbReference type="Google" id="ProtNLM"/>
    </source>
</evidence>
<evidence type="ECO:0000313" key="2">
    <source>
        <dbReference type="Proteomes" id="UP001206128"/>
    </source>
</evidence>
<dbReference type="AlphaFoldDB" id="A0AAE3GBT5"/>
<organism evidence="1 2">
    <name type="scientific">Goodfellowiella coeruleoviolacea</name>
    <dbReference type="NCBI Taxonomy" id="334858"/>
    <lineage>
        <taxon>Bacteria</taxon>
        <taxon>Bacillati</taxon>
        <taxon>Actinomycetota</taxon>
        <taxon>Actinomycetes</taxon>
        <taxon>Pseudonocardiales</taxon>
        <taxon>Pseudonocardiaceae</taxon>
        <taxon>Goodfellowiella</taxon>
    </lineage>
</organism>
<accession>A0AAE3GBT5</accession>
<dbReference type="RefSeq" id="WP_253770107.1">
    <property type="nucleotide sequence ID" value="NZ_JAMTCK010000004.1"/>
</dbReference>
<reference evidence="1" key="1">
    <citation type="submission" date="2022-06" db="EMBL/GenBank/DDBJ databases">
        <title>Genomic Encyclopedia of Archaeal and Bacterial Type Strains, Phase II (KMG-II): from individual species to whole genera.</title>
        <authorList>
            <person name="Goeker M."/>
        </authorList>
    </citation>
    <scope>NUCLEOTIDE SEQUENCE</scope>
    <source>
        <strain evidence="1">DSM 43935</strain>
    </source>
</reference>
<dbReference type="Proteomes" id="UP001206128">
    <property type="component" value="Unassembled WGS sequence"/>
</dbReference>
<dbReference type="EMBL" id="JAMTCK010000004">
    <property type="protein sequence ID" value="MCP2165401.1"/>
    <property type="molecule type" value="Genomic_DNA"/>
</dbReference>
<proteinExistence type="predicted"/>
<comment type="caution">
    <text evidence="1">The sequence shown here is derived from an EMBL/GenBank/DDBJ whole genome shotgun (WGS) entry which is preliminary data.</text>
</comment>
<evidence type="ECO:0000313" key="1">
    <source>
        <dbReference type="EMBL" id="MCP2165401.1"/>
    </source>
</evidence>
<dbReference type="Pfam" id="PF10706">
    <property type="entry name" value="Aminoglyc_resit"/>
    <property type="match status" value="1"/>
</dbReference>
<gene>
    <name evidence="1" type="ORF">LX83_002250</name>
</gene>
<dbReference type="Gene3D" id="3.30.460.40">
    <property type="match status" value="1"/>
</dbReference>
<sequence length="202" mass="23052">MADVHGSWDPLSPPAVATLFAEFPPRWWLAGGYAIELAVGRRIRAHADIDALVLRPDLLSVPAVLPGWQLWAADPPGSLRRWTGRDPLPAHVHDVWCRPAPSGPWRLQIMVDETEGDHWVSRRDRRVRRPLSTLGRRTPDGLPYLAPGVQLFYKATNPRPKDEQDFRAVVPHLDRVERAWLLAALDLTFPAHPWRHRLADRR</sequence>
<protein>
    <recommendedName>
        <fullName evidence="3">Amino acid transporter</fullName>
    </recommendedName>
</protein>
<dbReference type="InterPro" id="IPR019646">
    <property type="entry name" value="Aminoglyc_AdlTrfase"/>
</dbReference>
<name>A0AAE3GBT5_9PSEU</name>